<reference evidence="1" key="1">
    <citation type="submission" date="2018-05" db="EMBL/GenBank/DDBJ databases">
        <authorList>
            <person name="Lanie J.A."/>
            <person name="Ng W.-L."/>
            <person name="Kazmierczak K.M."/>
            <person name="Andrzejewski T.M."/>
            <person name="Davidsen T.M."/>
            <person name="Wayne K.J."/>
            <person name="Tettelin H."/>
            <person name="Glass J.I."/>
            <person name="Rusch D."/>
            <person name="Podicherti R."/>
            <person name="Tsui H.-C.T."/>
            <person name="Winkler M.E."/>
        </authorList>
    </citation>
    <scope>NUCLEOTIDE SEQUENCE</scope>
</reference>
<accession>A0A382XEJ3</accession>
<name>A0A382XEJ3_9ZZZZ</name>
<gene>
    <name evidence="1" type="ORF">METZ01_LOCUS422336</name>
</gene>
<organism evidence="1">
    <name type="scientific">marine metagenome</name>
    <dbReference type="NCBI Taxonomy" id="408172"/>
    <lineage>
        <taxon>unclassified sequences</taxon>
        <taxon>metagenomes</taxon>
        <taxon>ecological metagenomes</taxon>
    </lineage>
</organism>
<feature type="non-terminal residue" evidence="1">
    <location>
        <position position="38"/>
    </location>
</feature>
<protein>
    <submittedName>
        <fullName evidence="1">Uncharacterized protein</fullName>
    </submittedName>
</protein>
<dbReference type="AlphaFoldDB" id="A0A382XEJ3"/>
<sequence length="38" mass="4306">MFELKRVSTMSVNRILLITILSTLQAVPDETSVQRSDL</sequence>
<proteinExistence type="predicted"/>
<dbReference type="EMBL" id="UINC01167146">
    <property type="protein sequence ID" value="SVD69482.1"/>
    <property type="molecule type" value="Genomic_DNA"/>
</dbReference>
<evidence type="ECO:0000313" key="1">
    <source>
        <dbReference type="EMBL" id="SVD69482.1"/>
    </source>
</evidence>